<dbReference type="Gene3D" id="3.40.640.10">
    <property type="entry name" value="Type I PLP-dependent aspartate aminotransferase-like (Major domain)"/>
    <property type="match status" value="1"/>
</dbReference>
<comment type="caution">
    <text evidence="6">The sequence shown here is derived from an EMBL/GenBank/DDBJ whole genome shotgun (WGS) entry which is preliminary data.</text>
</comment>
<evidence type="ECO:0000313" key="6">
    <source>
        <dbReference type="EMBL" id="KIQ67099.1"/>
    </source>
</evidence>
<keyword evidence="7" id="KW-1185">Reference proteome</keyword>
<dbReference type="InterPro" id="IPR015424">
    <property type="entry name" value="PyrdxlP-dep_Trfase"/>
</dbReference>
<dbReference type="Proteomes" id="UP000032066">
    <property type="component" value="Unassembled WGS sequence"/>
</dbReference>
<dbReference type="InterPro" id="IPR000653">
    <property type="entry name" value="DegT/StrS_aminotransferase"/>
</dbReference>
<evidence type="ECO:0000256" key="5">
    <source>
        <dbReference type="RuleBase" id="RU004508"/>
    </source>
</evidence>
<gene>
    <name evidence="6" type="ORF">TR51_06980</name>
</gene>
<dbReference type="GO" id="GO:0030170">
    <property type="term" value="F:pyridoxal phosphate binding"/>
    <property type="evidence" value="ECO:0007669"/>
    <property type="project" value="TreeGrafter"/>
</dbReference>
<dbReference type="PIRSF" id="PIRSF000390">
    <property type="entry name" value="PLP_StrS"/>
    <property type="match status" value="1"/>
</dbReference>
<dbReference type="PATRIC" id="fig|2064.6.peg.1528"/>
<name>A0A0D0PXF5_KITGR</name>
<dbReference type="RefSeq" id="WP_043908923.1">
    <property type="nucleotide sequence ID" value="NZ_JXZB01000001.1"/>
</dbReference>
<reference evidence="6 7" key="1">
    <citation type="submission" date="2015-02" db="EMBL/GenBank/DDBJ databases">
        <title>Draft genome sequence of Kitasatospora griseola MF730-N6, a bafilomycin, terpentecin and satosporin producer.</title>
        <authorList>
            <person name="Arens J.C."/>
            <person name="Haltli B."/>
            <person name="Kerr R.G."/>
        </authorList>
    </citation>
    <scope>NUCLEOTIDE SEQUENCE [LARGE SCALE GENOMIC DNA]</scope>
    <source>
        <strain evidence="6 7">MF730-N6</strain>
    </source>
</reference>
<dbReference type="SUPFAM" id="SSF53383">
    <property type="entry name" value="PLP-dependent transferases"/>
    <property type="match status" value="1"/>
</dbReference>
<sequence length="383" mass="41287">MTITTPPPIPFFPPDLFEDDRDLLLYVVHEVATDPAQRFILGERTARFEELLRTDLGVADVVACGSGTTALTLILRAMGITAGDEVIVPAFGCAPLANTVLGVGATPVFADIDPHTLVIDPDAAEALITARTKALMPAHMFSVMADMPRLRALADRHGLRLIEDSAVAQGAVLDGRPAGTWGDAGLFSFVQVKSFGGPGEGGVVVTDDPELARTVRMLRNHGQDGVHRFRHHLIGLNSRFDEVLAAFQLRRHPGLARRLARRAEIAAHYTEQFAPLAAHGITPPPPGTNGRCYYVYSLLAEPRDQLRKHLAAQGVDSHVYYPRALPHQPAFASAAPADGRWPNAERTARQCLSLPIYPHLTDAQVERITAAVLSFAGAPAPVS</sequence>
<feature type="active site" description="Proton acceptor" evidence="3">
    <location>
        <position position="193"/>
    </location>
</feature>
<dbReference type="PANTHER" id="PTHR30244:SF36">
    <property type="entry name" value="3-OXO-GLUCOSE-6-PHOSPHATE:GLUTAMATE AMINOTRANSFERASE"/>
    <property type="match status" value="1"/>
</dbReference>
<comment type="similarity">
    <text evidence="2 5">Belongs to the DegT/DnrJ/EryC1 family.</text>
</comment>
<dbReference type="GO" id="GO:0008483">
    <property type="term" value="F:transaminase activity"/>
    <property type="evidence" value="ECO:0007669"/>
    <property type="project" value="UniProtKB-KW"/>
</dbReference>
<evidence type="ECO:0000313" key="7">
    <source>
        <dbReference type="Proteomes" id="UP000032066"/>
    </source>
</evidence>
<keyword evidence="1 4" id="KW-0663">Pyridoxal phosphate</keyword>
<dbReference type="Pfam" id="PF01041">
    <property type="entry name" value="DegT_DnrJ_EryC1"/>
    <property type="match status" value="1"/>
</dbReference>
<proteinExistence type="inferred from homology"/>
<organism evidence="6 7">
    <name type="scientific">Kitasatospora griseola</name>
    <name type="common">Streptomyces griseolosporeus</name>
    <dbReference type="NCBI Taxonomy" id="2064"/>
    <lineage>
        <taxon>Bacteria</taxon>
        <taxon>Bacillati</taxon>
        <taxon>Actinomycetota</taxon>
        <taxon>Actinomycetes</taxon>
        <taxon>Kitasatosporales</taxon>
        <taxon>Streptomycetaceae</taxon>
        <taxon>Kitasatospora</taxon>
    </lineage>
</organism>
<dbReference type="InterPro" id="IPR015422">
    <property type="entry name" value="PyrdxlP-dep_Trfase_small"/>
</dbReference>
<keyword evidence="6" id="KW-0808">Transferase</keyword>
<accession>A0A0D0PXF5</accession>
<dbReference type="AlphaFoldDB" id="A0A0D0PXF5"/>
<protein>
    <submittedName>
        <fullName evidence="6">Aminotransferase DegT</fullName>
    </submittedName>
</protein>
<evidence type="ECO:0000256" key="3">
    <source>
        <dbReference type="PIRSR" id="PIRSR000390-1"/>
    </source>
</evidence>
<evidence type="ECO:0000256" key="2">
    <source>
        <dbReference type="ARBA" id="ARBA00037999"/>
    </source>
</evidence>
<evidence type="ECO:0000256" key="1">
    <source>
        <dbReference type="ARBA" id="ARBA00022898"/>
    </source>
</evidence>
<dbReference type="STRING" id="2064.TR51_06980"/>
<feature type="modified residue" description="N6-(pyridoxal phosphate)lysine" evidence="4">
    <location>
        <position position="193"/>
    </location>
</feature>
<dbReference type="PANTHER" id="PTHR30244">
    <property type="entry name" value="TRANSAMINASE"/>
    <property type="match status" value="1"/>
</dbReference>
<dbReference type="EMBL" id="JXZB01000001">
    <property type="protein sequence ID" value="KIQ67099.1"/>
    <property type="molecule type" value="Genomic_DNA"/>
</dbReference>
<dbReference type="InterPro" id="IPR015421">
    <property type="entry name" value="PyrdxlP-dep_Trfase_major"/>
</dbReference>
<evidence type="ECO:0000256" key="4">
    <source>
        <dbReference type="PIRSR" id="PIRSR000390-2"/>
    </source>
</evidence>
<dbReference type="Gene3D" id="3.90.1150.10">
    <property type="entry name" value="Aspartate Aminotransferase, domain 1"/>
    <property type="match status" value="1"/>
</dbReference>
<dbReference type="OrthoDB" id="9804264at2"/>
<keyword evidence="6" id="KW-0032">Aminotransferase</keyword>
<dbReference type="CDD" id="cd00616">
    <property type="entry name" value="AHBA_syn"/>
    <property type="match status" value="1"/>
</dbReference>
<dbReference type="GO" id="GO:0000271">
    <property type="term" value="P:polysaccharide biosynthetic process"/>
    <property type="evidence" value="ECO:0007669"/>
    <property type="project" value="TreeGrafter"/>
</dbReference>